<dbReference type="Pfam" id="PF06094">
    <property type="entry name" value="GGACT"/>
    <property type="match status" value="1"/>
</dbReference>
<dbReference type="EMBL" id="CADCTY010001956">
    <property type="protein sequence ID" value="CAA9396858.1"/>
    <property type="molecule type" value="Genomic_DNA"/>
</dbReference>
<dbReference type="Gene3D" id="3.10.490.10">
    <property type="entry name" value="Gamma-glutamyl cyclotransferase-like"/>
    <property type="match status" value="1"/>
</dbReference>
<dbReference type="InterPro" id="IPR036568">
    <property type="entry name" value="GGCT-like_sf"/>
</dbReference>
<name>A0A6J4NS82_9CYAN</name>
<protein>
    <recommendedName>
        <fullName evidence="1">Gamma-glutamylcyclotransferase AIG2-like domain-containing protein</fullName>
    </recommendedName>
</protein>
<dbReference type="AlphaFoldDB" id="A0A6J4NS82"/>
<sequence length="156" mass="17570">MFHVFVYGTLKPGESNHRICASSVLEARPAIAQGQLYALPFGYPAMALSATTWDRSSVVRGILLSFADAGILDVLDAYEQHDPELFHRYAPHLGLAQHQYDRTQIKIYDQTQRFLGFAWSYVMSLEQIQRLGGTCLPNGQWQQAGRYYANLPSTLS</sequence>
<organism evidence="2">
    <name type="scientific">uncultured Leptolyngbya sp</name>
    <dbReference type="NCBI Taxonomy" id="332963"/>
    <lineage>
        <taxon>Bacteria</taxon>
        <taxon>Bacillati</taxon>
        <taxon>Cyanobacteriota</taxon>
        <taxon>Cyanophyceae</taxon>
        <taxon>Leptolyngbyales</taxon>
        <taxon>Leptolyngbyaceae</taxon>
        <taxon>Leptolyngbya group</taxon>
        <taxon>Leptolyngbya</taxon>
        <taxon>environmental samples</taxon>
    </lineage>
</organism>
<dbReference type="SUPFAM" id="SSF110857">
    <property type="entry name" value="Gamma-glutamyl cyclotransferase-like"/>
    <property type="match status" value="1"/>
</dbReference>
<dbReference type="CDD" id="cd06661">
    <property type="entry name" value="GGCT_like"/>
    <property type="match status" value="1"/>
</dbReference>
<evidence type="ECO:0000259" key="1">
    <source>
        <dbReference type="Pfam" id="PF06094"/>
    </source>
</evidence>
<feature type="domain" description="Gamma-glutamylcyclotransferase AIG2-like" evidence="1">
    <location>
        <begin position="4"/>
        <end position="142"/>
    </location>
</feature>
<dbReference type="InterPro" id="IPR009288">
    <property type="entry name" value="AIG2-like_dom"/>
</dbReference>
<gene>
    <name evidence="2" type="ORF">AVDCRST_MAG94-5702</name>
</gene>
<accession>A0A6J4NS82</accession>
<reference evidence="2" key="1">
    <citation type="submission" date="2020-02" db="EMBL/GenBank/DDBJ databases">
        <authorList>
            <person name="Meier V. D."/>
        </authorList>
    </citation>
    <scope>NUCLEOTIDE SEQUENCE</scope>
    <source>
        <strain evidence="2">AVDCRST_MAG94</strain>
    </source>
</reference>
<dbReference type="InterPro" id="IPR013024">
    <property type="entry name" value="GGCT-like"/>
</dbReference>
<proteinExistence type="predicted"/>
<evidence type="ECO:0000313" key="2">
    <source>
        <dbReference type="EMBL" id="CAA9396858.1"/>
    </source>
</evidence>